<feature type="transmembrane region" description="Helical" evidence="8">
    <location>
        <begin position="455"/>
        <end position="475"/>
    </location>
</feature>
<evidence type="ECO:0000256" key="2">
    <source>
        <dbReference type="ARBA" id="ARBA00022475"/>
    </source>
</evidence>
<dbReference type="Pfam" id="PF13899">
    <property type="entry name" value="Thioredoxin_7"/>
    <property type="match status" value="1"/>
</dbReference>
<dbReference type="GO" id="GO:0005886">
    <property type="term" value="C:plasma membrane"/>
    <property type="evidence" value="ECO:0007669"/>
    <property type="project" value="UniProtKB-SubCell"/>
</dbReference>
<dbReference type="Gene3D" id="2.60.40.1250">
    <property type="entry name" value="Thiol:disulfide interchange protein DsbD, N-terminal domain"/>
    <property type="match status" value="1"/>
</dbReference>
<dbReference type="NCBIfam" id="NF001419">
    <property type="entry name" value="PRK00293.1"/>
    <property type="match status" value="1"/>
</dbReference>
<dbReference type="GO" id="GO:0047134">
    <property type="term" value="F:protein-disulfide reductase [NAD(P)H] activity"/>
    <property type="evidence" value="ECO:0007669"/>
    <property type="project" value="UniProtKB-EC"/>
</dbReference>
<dbReference type="AlphaFoldDB" id="A0A380MKR1"/>
<dbReference type="EC" id="1.8.1.8" evidence="10"/>
<keyword evidence="5 8" id="KW-1133">Transmembrane helix</keyword>
<dbReference type="Gene3D" id="3.40.30.10">
    <property type="entry name" value="Glutaredoxin"/>
    <property type="match status" value="1"/>
</dbReference>
<evidence type="ECO:0000256" key="8">
    <source>
        <dbReference type="SAM" id="Phobius"/>
    </source>
</evidence>
<dbReference type="SUPFAM" id="SSF74863">
    <property type="entry name" value="Thiol:disulfide interchange protein DsbD, N-terminal domain (DsbD-alpha)"/>
    <property type="match status" value="1"/>
</dbReference>
<keyword evidence="3 8" id="KW-0812">Transmembrane</keyword>
<dbReference type="InterPro" id="IPR036249">
    <property type="entry name" value="Thioredoxin-like_sf"/>
</dbReference>
<evidence type="ECO:0000256" key="1">
    <source>
        <dbReference type="ARBA" id="ARBA00004651"/>
    </source>
</evidence>
<gene>
    <name evidence="10" type="primary">dsbD</name>
    <name evidence="10" type="ORF">NCTC13337_00119</name>
</gene>
<feature type="transmembrane region" description="Helical" evidence="8">
    <location>
        <begin position="428"/>
        <end position="448"/>
    </location>
</feature>
<feature type="transmembrane region" description="Helical" evidence="8">
    <location>
        <begin position="367"/>
        <end position="385"/>
    </location>
</feature>
<dbReference type="OrthoDB" id="9811036at2"/>
<dbReference type="SUPFAM" id="SSF52833">
    <property type="entry name" value="Thioredoxin-like"/>
    <property type="match status" value="1"/>
</dbReference>
<evidence type="ECO:0000313" key="11">
    <source>
        <dbReference type="Proteomes" id="UP000254601"/>
    </source>
</evidence>
<evidence type="ECO:0000259" key="9">
    <source>
        <dbReference type="PROSITE" id="PS51352"/>
    </source>
</evidence>
<keyword evidence="2" id="KW-1003">Cell membrane</keyword>
<dbReference type="InterPro" id="IPR013766">
    <property type="entry name" value="Thioredoxin_domain"/>
</dbReference>
<dbReference type="EMBL" id="UHIC01000001">
    <property type="protein sequence ID" value="SUO93239.1"/>
    <property type="molecule type" value="Genomic_DNA"/>
</dbReference>
<evidence type="ECO:0000313" key="10">
    <source>
        <dbReference type="EMBL" id="SUO93239.1"/>
    </source>
</evidence>
<evidence type="ECO:0000256" key="5">
    <source>
        <dbReference type="ARBA" id="ARBA00022989"/>
    </source>
</evidence>
<feature type="transmembrane region" description="Helical" evidence="8">
    <location>
        <begin position="328"/>
        <end position="355"/>
    </location>
</feature>
<reference evidence="10 11" key="1">
    <citation type="submission" date="2018-06" db="EMBL/GenBank/DDBJ databases">
        <authorList>
            <consortium name="Pathogen Informatics"/>
            <person name="Doyle S."/>
        </authorList>
    </citation>
    <scope>NUCLEOTIDE SEQUENCE [LARGE SCALE GENOMIC DNA]</scope>
    <source>
        <strain evidence="10 11">NCTC13337</strain>
    </source>
</reference>
<dbReference type="GO" id="GO:0017004">
    <property type="term" value="P:cytochrome complex assembly"/>
    <property type="evidence" value="ECO:0007669"/>
    <property type="project" value="UniProtKB-KW"/>
</dbReference>
<feature type="transmembrane region" description="Helical" evidence="8">
    <location>
        <begin position="252"/>
        <end position="273"/>
    </location>
</feature>
<feature type="transmembrane region" description="Helical" evidence="8">
    <location>
        <begin position="285"/>
        <end position="307"/>
    </location>
</feature>
<name>A0A380MKR1_9GAMM</name>
<keyword evidence="7" id="KW-0676">Redox-active center</keyword>
<dbReference type="InterPro" id="IPR003834">
    <property type="entry name" value="Cyt_c_assmbl_TM_dom"/>
</dbReference>
<dbReference type="PANTHER" id="PTHR32234:SF0">
    <property type="entry name" value="THIOL:DISULFIDE INTERCHANGE PROTEIN DSBD"/>
    <property type="match status" value="1"/>
</dbReference>
<dbReference type="GO" id="GO:0045454">
    <property type="term" value="P:cell redox homeostasis"/>
    <property type="evidence" value="ECO:0007669"/>
    <property type="project" value="TreeGrafter"/>
</dbReference>
<feature type="transmembrane region" description="Helical" evidence="8">
    <location>
        <begin position="405"/>
        <end position="422"/>
    </location>
</feature>
<dbReference type="InterPro" id="IPR017937">
    <property type="entry name" value="Thioredoxin_CS"/>
</dbReference>
<dbReference type="InterPro" id="IPR028250">
    <property type="entry name" value="DsbDN"/>
</dbReference>
<organism evidence="10 11">
    <name type="scientific">Suttonella ornithocola</name>
    <dbReference type="NCBI Taxonomy" id="279832"/>
    <lineage>
        <taxon>Bacteria</taxon>
        <taxon>Pseudomonadati</taxon>
        <taxon>Pseudomonadota</taxon>
        <taxon>Gammaproteobacteria</taxon>
        <taxon>Cardiobacteriales</taxon>
        <taxon>Cardiobacteriaceae</taxon>
        <taxon>Suttonella</taxon>
    </lineage>
</organism>
<evidence type="ECO:0000256" key="6">
    <source>
        <dbReference type="ARBA" id="ARBA00023136"/>
    </source>
</evidence>
<keyword evidence="4" id="KW-0201">Cytochrome c-type biogenesis</keyword>
<dbReference type="PROSITE" id="PS51352">
    <property type="entry name" value="THIOREDOXIN_2"/>
    <property type="match status" value="1"/>
</dbReference>
<keyword evidence="11" id="KW-1185">Reference proteome</keyword>
<keyword evidence="6 8" id="KW-0472">Membrane</keyword>
<feature type="transmembrane region" description="Helical" evidence="8">
    <location>
        <begin position="207"/>
        <end position="231"/>
    </location>
</feature>
<feature type="domain" description="Thioredoxin" evidence="9">
    <location>
        <begin position="470"/>
        <end position="604"/>
    </location>
</feature>
<dbReference type="InterPro" id="IPR036929">
    <property type="entry name" value="DsbDN_sf"/>
</dbReference>
<dbReference type="CDD" id="cd02953">
    <property type="entry name" value="DsbDgamma"/>
    <property type="match status" value="1"/>
</dbReference>
<protein>
    <submittedName>
        <fullName evidence="10">Thiol:disulfide interchange protein DsbD</fullName>
        <ecNumber evidence="10">1.8.1.8</ecNumber>
    </submittedName>
</protein>
<evidence type="ECO:0000256" key="4">
    <source>
        <dbReference type="ARBA" id="ARBA00022748"/>
    </source>
</evidence>
<accession>A0A380MKR1</accession>
<evidence type="ECO:0000256" key="3">
    <source>
        <dbReference type="ARBA" id="ARBA00022692"/>
    </source>
</evidence>
<dbReference type="InterPro" id="IPR035671">
    <property type="entry name" value="DsbD_gamma"/>
</dbReference>
<dbReference type="PROSITE" id="PS00194">
    <property type="entry name" value="THIOREDOXIN_1"/>
    <property type="match status" value="1"/>
</dbReference>
<evidence type="ECO:0000256" key="7">
    <source>
        <dbReference type="ARBA" id="ARBA00023284"/>
    </source>
</evidence>
<sequence length="607" mass="66821">MNRILILLLTIFSFFSVAFGQEPLPFKQVFIPEIQQQHGEDGYTTTIQIPIPEGYYLYDNKTILDTEGLENPSIEKSPAKEKHDPFFGDVKVYTPDHPAKLIIHHQNPADQFILKTQGCQDGVICYPPDSFILSVAANGDVSTPASNTGVTKNFLQKAAAQANIETSSNTTSIVTTNDTSSAQVSHATATHEQNESKSIENRLIDHFWLTLPLIVLLGIGVSFTACVYPLIPIVTSLVVGKNTSTRRSYALISVYVLAMGGAMALLGAVFGWFEINLQALMQRPWIVVLVAIFFLILSLSMFDVYTLQTPQWLQRRTDRLSRQQKSGSYTGAAIMGALSILVVSPCATPVLTALLLYTAQTTPAKGALALFAFGIGTGLPLLLFAGIMRRFMPKAGGWMTAIKRFFGFLMIAVSIWLVARLLPANIAWGVWAAYALAVAVALDLLTPVTGKARFFIRYLAAAAFLGAIVSAVQIVRPSVAAHTETTAQFETVHTVQALEQAIEQANRPVIVDFYADWCVACRVWEKEIWHNPRFNEPLSPYRLIKIDMTDYTDDDKALMRTLNLVGPPAVLFYPAHGDIHHPQTTLIGEMSADQFAQVLQEKSTSHP</sequence>
<dbReference type="Pfam" id="PF02683">
    <property type="entry name" value="DsbD_TM"/>
    <property type="match status" value="1"/>
</dbReference>
<dbReference type="PANTHER" id="PTHR32234">
    <property type="entry name" value="THIOL:DISULFIDE INTERCHANGE PROTEIN DSBD"/>
    <property type="match status" value="1"/>
</dbReference>
<keyword evidence="10" id="KW-0560">Oxidoreductase</keyword>
<dbReference type="RefSeq" id="WP_072575703.1">
    <property type="nucleotide sequence ID" value="NZ_LWHB01000021.1"/>
</dbReference>
<proteinExistence type="predicted"/>
<dbReference type="Proteomes" id="UP000254601">
    <property type="component" value="Unassembled WGS sequence"/>
</dbReference>
<comment type="subcellular location">
    <subcellularLocation>
        <location evidence="1">Cell membrane</location>
        <topology evidence="1">Multi-pass membrane protein</topology>
    </subcellularLocation>
</comment>
<dbReference type="Pfam" id="PF11412">
    <property type="entry name" value="DsbD_N"/>
    <property type="match status" value="1"/>
</dbReference>